<organism evidence="1 2">
    <name type="scientific">Vreelandella aquamarina</name>
    <dbReference type="NCBI Taxonomy" id="77097"/>
    <lineage>
        <taxon>Bacteria</taxon>
        <taxon>Pseudomonadati</taxon>
        <taxon>Pseudomonadota</taxon>
        <taxon>Gammaproteobacteria</taxon>
        <taxon>Oceanospirillales</taxon>
        <taxon>Halomonadaceae</taxon>
        <taxon>Vreelandella</taxon>
    </lineage>
</organism>
<evidence type="ECO:0000313" key="1">
    <source>
        <dbReference type="EMBL" id="BCA92740.1"/>
    </source>
</evidence>
<accession>A0A6F8SXU6</accession>
<gene>
    <name evidence="1" type="ORF">HMSLTHF_25150</name>
</gene>
<name>A0A6F8SXU6_9GAMM</name>
<dbReference type="Proteomes" id="UP000503197">
    <property type="component" value="Chromosome"/>
</dbReference>
<reference evidence="1 2" key="1">
    <citation type="submission" date="2020-02" db="EMBL/GenBank/DDBJ databases">
        <title>Complete Genome Sequence of Halomonas meridiana strain BAA-801, Isolated from Deep Sea Thermal Vent.</title>
        <authorList>
            <person name="Takahashi Y."/>
            <person name="Takahashi H."/>
            <person name="Galipon J."/>
            <person name="Arakawa K."/>
        </authorList>
    </citation>
    <scope>NUCLEOTIDE SEQUENCE [LARGE SCALE GENOMIC DNA]</scope>
    <source>
        <strain evidence="1 2">Slthf1</strain>
    </source>
</reference>
<protein>
    <submittedName>
        <fullName evidence="1">Uncharacterized protein</fullName>
    </submittedName>
</protein>
<dbReference type="EMBL" id="AP022821">
    <property type="protein sequence ID" value="BCA92740.1"/>
    <property type="molecule type" value="Genomic_DNA"/>
</dbReference>
<dbReference type="AlphaFoldDB" id="A0A6F8SXU6"/>
<sequence length="66" mass="6870">MHIIANAGGRGYPLVRYLNGVIGIFFGTNDRRWGLVVNASMENHFESFDGSFPAAVSAAGAGGLAA</sequence>
<proteinExistence type="predicted"/>
<evidence type="ECO:0000313" key="2">
    <source>
        <dbReference type="Proteomes" id="UP000503197"/>
    </source>
</evidence>